<keyword evidence="1" id="KW-0812">Transmembrane</keyword>
<dbReference type="AlphaFoldDB" id="A0A323TML6"/>
<gene>
    <name evidence="2" type="ORF">CR194_05075</name>
</gene>
<feature type="transmembrane region" description="Helical" evidence="1">
    <location>
        <begin position="9"/>
        <end position="30"/>
    </location>
</feature>
<dbReference type="Proteomes" id="UP000248214">
    <property type="component" value="Unassembled WGS sequence"/>
</dbReference>
<proteinExistence type="predicted"/>
<keyword evidence="1" id="KW-1133">Transmembrane helix</keyword>
<organism evidence="2 3">
    <name type="scientific">Salipaludibacillus keqinensis</name>
    <dbReference type="NCBI Taxonomy" id="2045207"/>
    <lineage>
        <taxon>Bacteria</taxon>
        <taxon>Bacillati</taxon>
        <taxon>Bacillota</taxon>
        <taxon>Bacilli</taxon>
        <taxon>Bacillales</taxon>
        <taxon>Bacillaceae</taxon>
    </lineage>
</organism>
<accession>A0A323TML6</accession>
<keyword evidence="1" id="KW-0472">Membrane</keyword>
<feature type="transmembrane region" description="Helical" evidence="1">
    <location>
        <begin position="36"/>
        <end position="53"/>
    </location>
</feature>
<evidence type="ECO:0000313" key="3">
    <source>
        <dbReference type="Proteomes" id="UP000248214"/>
    </source>
</evidence>
<dbReference type="UniPathway" id="UPA00378"/>
<reference evidence="2 3" key="1">
    <citation type="submission" date="2017-10" db="EMBL/GenBank/DDBJ databases">
        <title>Bacillus sp. nov., a halophilic bacterium isolated from a Keqin Lake.</title>
        <authorList>
            <person name="Wang H."/>
        </authorList>
    </citation>
    <scope>NUCLEOTIDE SEQUENCE [LARGE SCALE GENOMIC DNA]</scope>
    <source>
        <strain evidence="2 3">KQ-12</strain>
    </source>
</reference>
<name>A0A323TML6_9BACI</name>
<evidence type="ECO:0000256" key="1">
    <source>
        <dbReference type="SAM" id="Phobius"/>
    </source>
</evidence>
<comment type="caution">
    <text evidence="2">The sequence shown here is derived from an EMBL/GenBank/DDBJ whole genome shotgun (WGS) entry which is preliminary data.</text>
</comment>
<dbReference type="EMBL" id="PDOD01000001">
    <property type="protein sequence ID" value="PYZ94897.1"/>
    <property type="molecule type" value="Genomic_DNA"/>
</dbReference>
<sequence>MNSSEKSTTLFLILVGILFVFSILSIVFSFDSLIKDIVYSVGFFIAIILRIYYRKQAKQEREQNIE</sequence>
<keyword evidence="3" id="KW-1185">Reference proteome</keyword>
<evidence type="ECO:0000313" key="2">
    <source>
        <dbReference type="EMBL" id="PYZ94897.1"/>
    </source>
</evidence>
<protein>
    <submittedName>
        <fullName evidence="2">Uncharacterized protein</fullName>
    </submittedName>
</protein>